<dbReference type="Gene3D" id="1.10.238.200">
    <property type="entry name" value="Cullin, PONY binding domain"/>
    <property type="match status" value="1"/>
</dbReference>
<dbReference type="GO" id="GO:0045116">
    <property type="term" value="P:protein neddylation"/>
    <property type="evidence" value="ECO:0007669"/>
    <property type="project" value="TreeGrafter"/>
</dbReference>
<feature type="region of interest" description="Disordered" evidence="2">
    <location>
        <begin position="1"/>
        <end position="21"/>
    </location>
</feature>
<dbReference type="GO" id="GO:0000151">
    <property type="term" value="C:ubiquitin ligase complex"/>
    <property type="evidence" value="ECO:0007669"/>
    <property type="project" value="TreeGrafter"/>
</dbReference>
<dbReference type="GO" id="GO:0031624">
    <property type="term" value="F:ubiquitin conjugating enzyme binding"/>
    <property type="evidence" value="ECO:0007669"/>
    <property type="project" value="TreeGrafter"/>
</dbReference>
<name>A0A2S5B800_9BASI</name>
<feature type="domain" description="DCUN1" evidence="3">
    <location>
        <begin position="230"/>
        <end position="424"/>
    </location>
</feature>
<dbReference type="InterPro" id="IPR005176">
    <property type="entry name" value="PONY_dom"/>
</dbReference>
<dbReference type="OrthoDB" id="27198at2759"/>
<dbReference type="Pfam" id="PF14555">
    <property type="entry name" value="UBA_4"/>
    <property type="match status" value="1"/>
</dbReference>
<dbReference type="InterPro" id="IPR042460">
    <property type="entry name" value="DCN1-like_PONY"/>
</dbReference>
<dbReference type="FunFam" id="1.10.238.200:FF:000003">
    <property type="entry name" value="DCN1-like protein 3"/>
    <property type="match status" value="1"/>
</dbReference>
<dbReference type="Gene3D" id="1.10.238.10">
    <property type="entry name" value="EF-hand"/>
    <property type="match status" value="1"/>
</dbReference>
<reference evidence="4 5" key="1">
    <citation type="journal article" date="2018" name="Front. Microbiol.">
        <title>Prospects for Fungal Bioremediation of Acidic Radioactive Waste Sites: Characterization and Genome Sequence of Rhodotorula taiwanensis MD1149.</title>
        <authorList>
            <person name="Tkavc R."/>
            <person name="Matrosova V.Y."/>
            <person name="Grichenko O.E."/>
            <person name="Gostincar C."/>
            <person name="Volpe R.P."/>
            <person name="Klimenkova P."/>
            <person name="Gaidamakova E.K."/>
            <person name="Zhou C.E."/>
            <person name="Stewart B.J."/>
            <person name="Lyman M.G."/>
            <person name="Malfatti S.A."/>
            <person name="Rubinfeld B."/>
            <person name="Courtot M."/>
            <person name="Singh J."/>
            <person name="Dalgard C.L."/>
            <person name="Hamilton T."/>
            <person name="Frey K.G."/>
            <person name="Gunde-Cimerman N."/>
            <person name="Dugan L."/>
            <person name="Daly M.J."/>
        </authorList>
    </citation>
    <scope>NUCLEOTIDE SEQUENCE [LARGE SCALE GENOMIC DNA]</scope>
    <source>
        <strain evidence="4 5">MD1149</strain>
    </source>
</reference>
<dbReference type="Proteomes" id="UP000237144">
    <property type="component" value="Unassembled WGS sequence"/>
</dbReference>
<dbReference type="GO" id="GO:0032182">
    <property type="term" value="F:ubiquitin-like protein binding"/>
    <property type="evidence" value="ECO:0007669"/>
    <property type="project" value="TreeGrafter"/>
</dbReference>
<dbReference type="GO" id="GO:0005886">
    <property type="term" value="C:plasma membrane"/>
    <property type="evidence" value="ECO:0007669"/>
    <property type="project" value="UniProtKB-ARBA"/>
</dbReference>
<dbReference type="EMBL" id="PJQD01000045">
    <property type="protein sequence ID" value="POY72896.1"/>
    <property type="molecule type" value="Genomic_DNA"/>
</dbReference>
<evidence type="ECO:0000256" key="2">
    <source>
        <dbReference type="SAM" id="MobiDB-lite"/>
    </source>
</evidence>
<organism evidence="4 5">
    <name type="scientific">Rhodotorula taiwanensis</name>
    <dbReference type="NCBI Taxonomy" id="741276"/>
    <lineage>
        <taxon>Eukaryota</taxon>
        <taxon>Fungi</taxon>
        <taxon>Dikarya</taxon>
        <taxon>Basidiomycota</taxon>
        <taxon>Pucciniomycotina</taxon>
        <taxon>Microbotryomycetes</taxon>
        <taxon>Sporidiobolales</taxon>
        <taxon>Sporidiobolaceae</taxon>
        <taxon>Rhodotorula</taxon>
    </lineage>
</organism>
<evidence type="ECO:0000313" key="4">
    <source>
        <dbReference type="EMBL" id="POY72896.1"/>
    </source>
</evidence>
<protein>
    <recommendedName>
        <fullName evidence="1">Defective in cullin neddylation protein</fullName>
    </recommendedName>
</protein>
<feature type="compositionally biased region" description="Low complexity" evidence="2">
    <location>
        <begin position="137"/>
        <end position="158"/>
    </location>
</feature>
<sequence>MELYPNGVPECTINRPTPSQRPESARFHAALEDAAKLGCHWLQPSETAIQWLQSVTRTGAVFSNEVWDEADSDAKRARIAYLLQLAADCHAAIAHKQYTAEELWAYLASGVTEDTIRSRLEAWTRLAREDRAKYNAKRAQQPPRAARAAGAPRALAQATGTEQHVTPYTPVARPQATEQQCFGDIPLAPIPSSDATRLLKASNWRVNAALDAFFNDPRPTSKAAAANTAQLTKNLDTLWQKYCDPSQPSEIAMDGTMQYCADLDVDPADVVMLALAWFTQAPTMGRFGKQKWVEAWQAIGADSLDKQKQQVDALREQLKTAETFRKVYLFAFDYAKQEGQKSLQFEIAQELWNLLIPLDPASSFPPEHLEMWNTFLSEKGGRAVSKDSWNLFLDFARTIDPAFKQYDEDAAWPSVIDDFVEYARSRA</sequence>
<dbReference type="PROSITE" id="PS51229">
    <property type="entry name" value="DCUN1"/>
    <property type="match status" value="1"/>
</dbReference>
<accession>A0A2S5B800</accession>
<dbReference type="GO" id="GO:0097602">
    <property type="term" value="F:cullin family protein binding"/>
    <property type="evidence" value="ECO:0007669"/>
    <property type="project" value="TreeGrafter"/>
</dbReference>
<dbReference type="STRING" id="741276.A0A2S5B800"/>
<feature type="region of interest" description="Disordered" evidence="2">
    <location>
        <begin position="134"/>
        <end position="167"/>
    </location>
</feature>
<evidence type="ECO:0000259" key="3">
    <source>
        <dbReference type="PROSITE" id="PS51229"/>
    </source>
</evidence>
<dbReference type="Pfam" id="PF03556">
    <property type="entry name" value="Cullin_binding"/>
    <property type="match status" value="1"/>
</dbReference>
<comment type="function">
    <text evidence="1">Neddylation of cullins play an essential role in the regulation of SCF-type complexes activity.</text>
</comment>
<dbReference type="InterPro" id="IPR014764">
    <property type="entry name" value="DCN-prot"/>
</dbReference>
<keyword evidence="5" id="KW-1185">Reference proteome</keyword>
<evidence type="ECO:0000313" key="5">
    <source>
        <dbReference type="Proteomes" id="UP000237144"/>
    </source>
</evidence>
<dbReference type="PANTHER" id="PTHR12281:SF31">
    <property type="entry name" value="DCN1-LIKE PROTEIN 3"/>
    <property type="match status" value="1"/>
</dbReference>
<evidence type="ECO:0000256" key="1">
    <source>
        <dbReference type="RuleBase" id="RU410713"/>
    </source>
</evidence>
<dbReference type="PANTHER" id="PTHR12281">
    <property type="entry name" value="RP42 RELATED"/>
    <property type="match status" value="1"/>
</dbReference>
<proteinExistence type="predicted"/>
<gene>
    <name evidence="4" type="ORF">BMF94_4057</name>
</gene>
<comment type="caution">
    <text evidence="4">The sequence shown here is derived from an EMBL/GenBank/DDBJ whole genome shotgun (WGS) entry which is preliminary data.</text>
</comment>
<dbReference type="AlphaFoldDB" id="A0A2S5B800"/>